<proteinExistence type="predicted"/>
<organism evidence="3 4">
    <name type="scientific">Marchantia polymorpha subsp. ruderalis</name>
    <dbReference type="NCBI Taxonomy" id="1480154"/>
    <lineage>
        <taxon>Eukaryota</taxon>
        <taxon>Viridiplantae</taxon>
        <taxon>Streptophyta</taxon>
        <taxon>Embryophyta</taxon>
        <taxon>Marchantiophyta</taxon>
        <taxon>Marchantiopsida</taxon>
        <taxon>Marchantiidae</taxon>
        <taxon>Marchantiales</taxon>
        <taxon>Marchantiaceae</taxon>
        <taxon>Marchantia</taxon>
    </lineage>
</organism>
<evidence type="ECO:0000259" key="2">
    <source>
        <dbReference type="Pfam" id="PF00294"/>
    </source>
</evidence>
<name>A0A176W061_MARPO</name>
<dbReference type="GO" id="GO:0046872">
    <property type="term" value="F:metal ion binding"/>
    <property type="evidence" value="ECO:0007669"/>
    <property type="project" value="UniProtKB-KW"/>
</dbReference>
<protein>
    <recommendedName>
        <fullName evidence="2">Carbohydrate kinase PfkB domain-containing protein</fullName>
    </recommendedName>
</protein>
<dbReference type="GO" id="GO:0016798">
    <property type="term" value="F:hydrolase activity, acting on glycosyl bonds"/>
    <property type="evidence" value="ECO:0007669"/>
    <property type="project" value="TreeGrafter"/>
</dbReference>
<dbReference type="Pfam" id="PF00294">
    <property type="entry name" value="PfkB"/>
    <property type="match status" value="1"/>
</dbReference>
<dbReference type="GO" id="GO:0005737">
    <property type="term" value="C:cytoplasm"/>
    <property type="evidence" value="ECO:0007669"/>
    <property type="project" value="TreeGrafter"/>
</dbReference>
<keyword evidence="4" id="KW-1185">Reference proteome</keyword>
<dbReference type="EMBL" id="LVLJ01002273">
    <property type="protein sequence ID" value="OAE25911.1"/>
    <property type="molecule type" value="Genomic_DNA"/>
</dbReference>
<reference evidence="3" key="1">
    <citation type="submission" date="2016-03" db="EMBL/GenBank/DDBJ databases">
        <title>Mechanisms controlling the formation of the plant cell surface in tip-growing cells are functionally conserved among land plants.</title>
        <authorList>
            <person name="Honkanen S."/>
            <person name="Jones V.A."/>
            <person name="Morieri G."/>
            <person name="Champion C."/>
            <person name="Hetherington A.J."/>
            <person name="Kelly S."/>
            <person name="Saint-Marcoux D."/>
            <person name="Proust H."/>
            <person name="Prescott H."/>
            <person name="Dolan L."/>
        </authorList>
    </citation>
    <scope>NUCLEOTIDE SEQUENCE [LARGE SCALE GENOMIC DNA]</scope>
    <source>
        <tissue evidence="3">Whole gametophyte</tissue>
    </source>
</reference>
<sequence>MQAVPGPTCISAKASPISGQRTWRKSDVGAGGVIELPEGWMNWVGESTCSSRKARPVVIGGMVLDIQATPVRHDIQPGTTTPGNLLIDHWRSLGLPVNGIRVCVGISTPVISAVFDRTGELAAAVADTRAVEDYLTEEWIVKFTGEIQRASVLLVDANLDPLVIKLACEVASDADVPVWFEPVSVAKSVRATGCLSSMSYISPNEAELVAMANALHPTQFSSEKRRGSMYVVTIGDEMSRNNVYTVIYKLKDCIRKLLHAGVMYIILTVGSLGAVWCSMDLAGEISCLHIPALQASVVKLSGAGDSLVAGTLAALSNNITTFRALAYGVAAAKLTVESDMNVPQTLSWTAISGCTSFPTS</sequence>
<gene>
    <name evidence="3" type="ORF">AXG93_949s1010</name>
</gene>
<dbReference type="Proteomes" id="UP000077202">
    <property type="component" value="Unassembled WGS sequence"/>
</dbReference>
<evidence type="ECO:0000256" key="1">
    <source>
        <dbReference type="ARBA" id="ARBA00022723"/>
    </source>
</evidence>
<dbReference type="PANTHER" id="PTHR42909:SF1">
    <property type="entry name" value="CARBOHYDRATE KINASE PFKB DOMAIN-CONTAINING PROTEIN"/>
    <property type="match status" value="1"/>
</dbReference>
<dbReference type="Gene3D" id="3.40.1190.20">
    <property type="match status" value="1"/>
</dbReference>
<comment type="caution">
    <text evidence="3">The sequence shown here is derived from an EMBL/GenBank/DDBJ whole genome shotgun (WGS) entry which is preliminary data.</text>
</comment>
<feature type="domain" description="Carbohydrate kinase PfkB" evidence="2">
    <location>
        <begin position="81"/>
        <end position="338"/>
    </location>
</feature>
<dbReference type="SUPFAM" id="SSF53613">
    <property type="entry name" value="Ribokinase-like"/>
    <property type="match status" value="1"/>
</dbReference>
<evidence type="ECO:0000313" key="3">
    <source>
        <dbReference type="EMBL" id="OAE25911.1"/>
    </source>
</evidence>
<accession>A0A176W061</accession>
<evidence type="ECO:0000313" key="4">
    <source>
        <dbReference type="Proteomes" id="UP000077202"/>
    </source>
</evidence>
<dbReference type="GO" id="GO:0004730">
    <property type="term" value="F:pseudouridylate synthase activity"/>
    <property type="evidence" value="ECO:0007669"/>
    <property type="project" value="TreeGrafter"/>
</dbReference>
<dbReference type="AlphaFoldDB" id="A0A176W061"/>
<dbReference type="InterPro" id="IPR011611">
    <property type="entry name" value="PfkB_dom"/>
</dbReference>
<dbReference type="InterPro" id="IPR029056">
    <property type="entry name" value="Ribokinase-like"/>
</dbReference>
<keyword evidence="1" id="KW-0479">Metal-binding</keyword>
<dbReference type="PANTHER" id="PTHR42909">
    <property type="entry name" value="ZGC:136858"/>
    <property type="match status" value="1"/>
</dbReference>